<keyword evidence="1" id="KW-0812">Transmembrane</keyword>
<evidence type="ECO:0000256" key="1">
    <source>
        <dbReference type="SAM" id="Phobius"/>
    </source>
</evidence>
<accession>A0A7H1NRD0</accession>
<protein>
    <recommendedName>
        <fullName evidence="4">Lipoprotein</fullName>
    </recommendedName>
</protein>
<dbReference type="KEGG" id="ebla:JGUZn3_11130"/>
<dbReference type="AlphaFoldDB" id="A0A7H1NRD0"/>
<keyword evidence="1" id="KW-1133">Transmembrane helix</keyword>
<keyword evidence="3" id="KW-1185">Reference proteome</keyword>
<name>A0A7H1NRD0_9PROT</name>
<evidence type="ECO:0000313" key="3">
    <source>
        <dbReference type="Proteomes" id="UP000516349"/>
    </source>
</evidence>
<dbReference type="RefSeq" id="WP_203414667.1">
    <property type="nucleotide sequence ID" value="NZ_CP060244.1"/>
</dbReference>
<dbReference type="PROSITE" id="PS51257">
    <property type="entry name" value="PROKAR_LIPOPROTEIN"/>
    <property type="match status" value="1"/>
</dbReference>
<reference evidence="2 3" key="1">
    <citation type="submission" date="2020-08" db="EMBL/GenBank/DDBJ databases">
        <title>Complete genome sequence of Entomobacter blattae G55GP.</title>
        <authorList>
            <person name="Poehlein A."/>
            <person name="Guzman J."/>
            <person name="Daniel R."/>
            <person name="Vilcinskas A."/>
        </authorList>
    </citation>
    <scope>NUCLEOTIDE SEQUENCE [LARGE SCALE GENOMIC DNA]</scope>
    <source>
        <strain evidence="2 3">G55GP</strain>
    </source>
</reference>
<evidence type="ECO:0000313" key="2">
    <source>
        <dbReference type="EMBL" id="QNT78340.1"/>
    </source>
</evidence>
<organism evidence="2 3">
    <name type="scientific">Entomobacter blattae</name>
    <dbReference type="NCBI Taxonomy" id="2762277"/>
    <lineage>
        <taxon>Bacteria</taxon>
        <taxon>Pseudomonadati</taxon>
        <taxon>Pseudomonadota</taxon>
        <taxon>Alphaproteobacteria</taxon>
        <taxon>Acetobacterales</taxon>
        <taxon>Acetobacteraceae</taxon>
        <taxon>Entomobacter</taxon>
    </lineage>
</organism>
<sequence>MIKHCGYVVGIMVLMLSLSACFHEGWVKDKASVEDERQAYAQCEQQASALKAHKQQVAVEACMTRKGWERVELANENE</sequence>
<proteinExistence type="predicted"/>
<dbReference type="Proteomes" id="UP000516349">
    <property type="component" value="Chromosome"/>
</dbReference>
<evidence type="ECO:0008006" key="4">
    <source>
        <dbReference type="Google" id="ProtNLM"/>
    </source>
</evidence>
<keyword evidence="1" id="KW-0472">Membrane</keyword>
<gene>
    <name evidence="2" type="ORF">JGUZn3_11130</name>
</gene>
<feature type="transmembrane region" description="Helical" evidence="1">
    <location>
        <begin position="6"/>
        <end position="27"/>
    </location>
</feature>
<dbReference type="EMBL" id="CP060244">
    <property type="protein sequence ID" value="QNT78340.1"/>
    <property type="molecule type" value="Genomic_DNA"/>
</dbReference>